<feature type="region of interest" description="Disordered" evidence="1">
    <location>
        <begin position="131"/>
        <end position="158"/>
    </location>
</feature>
<dbReference type="GO" id="GO:0009740">
    <property type="term" value="P:gibberellic acid mediated signaling pathway"/>
    <property type="evidence" value="ECO:0007669"/>
    <property type="project" value="TreeGrafter"/>
</dbReference>
<comment type="caution">
    <text evidence="3">The sequence shown here is derived from an EMBL/GenBank/DDBJ whole genome shotgun (WGS) entry which is preliminary data.</text>
</comment>
<feature type="compositionally biased region" description="Basic and acidic residues" evidence="1">
    <location>
        <begin position="244"/>
        <end position="258"/>
    </location>
</feature>
<evidence type="ECO:0000313" key="3">
    <source>
        <dbReference type="EMBL" id="CAA0810076.1"/>
    </source>
</evidence>
<dbReference type="OrthoDB" id="1896968at2759"/>
<dbReference type="Proteomes" id="UP001153555">
    <property type="component" value="Unassembled WGS sequence"/>
</dbReference>
<name>A0A9N7R3Z0_STRHE</name>
<dbReference type="CDD" id="cd22151">
    <property type="entry name" value="F-box_AtGID2-like"/>
    <property type="match status" value="1"/>
</dbReference>
<dbReference type="PANTHER" id="PTHR47750">
    <property type="entry name" value="F-BOX PROTEIN SNE"/>
    <property type="match status" value="1"/>
</dbReference>
<dbReference type="AlphaFoldDB" id="A0A9N7R3Z0"/>
<evidence type="ECO:0000259" key="2">
    <source>
        <dbReference type="SMART" id="SM00256"/>
    </source>
</evidence>
<evidence type="ECO:0000256" key="1">
    <source>
        <dbReference type="SAM" id="MobiDB-lite"/>
    </source>
</evidence>
<dbReference type="EMBL" id="CACSLK010004670">
    <property type="protein sequence ID" value="CAA0810076.1"/>
    <property type="molecule type" value="Genomic_DNA"/>
</dbReference>
<dbReference type="InterPro" id="IPR044184">
    <property type="entry name" value="SNE/GID2"/>
</dbReference>
<dbReference type="GO" id="GO:0019005">
    <property type="term" value="C:SCF ubiquitin ligase complex"/>
    <property type="evidence" value="ECO:0007669"/>
    <property type="project" value="InterPro"/>
</dbReference>
<dbReference type="SUPFAM" id="SSF81383">
    <property type="entry name" value="F-box domain"/>
    <property type="match status" value="1"/>
</dbReference>
<dbReference type="InterPro" id="IPR001810">
    <property type="entry name" value="F-box_dom"/>
</dbReference>
<gene>
    <name evidence="3" type="ORF">SHERM_01003</name>
</gene>
<evidence type="ECO:0000313" key="4">
    <source>
        <dbReference type="Proteomes" id="UP001153555"/>
    </source>
</evidence>
<keyword evidence="4" id="KW-1185">Reference proteome</keyword>
<proteinExistence type="predicted"/>
<dbReference type="GO" id="GO:0009937">
    <property type="term" value="P:regulation of gibberellic acid mediated signaling pathway"/>
    <property type="evidence" value="ECO:0007669"/>
    <property type="project" value="InterPro"/>
</dbReference>
<dbReference type="Gene3D" id="1.20.1280.50">
    <property type="match status" value="1"/>
</dbReference>
<feature type="region of interest" description="Disordered" evidence="1">
    <location>
        <begin position="213"/>
        <end position="269"/>
    </location>
</feature>
<dbReference type="SMART" id="SM00256">
    <property type="entry name" value="FBOX"/>
    <property type="match status" value="1"/>
</dbReference>
<reference evidence="3" key="1">
    <citation type="submission" date="2019-12" db="EMBL/GenBank/DDBJ databases">
        <authorList>
            <person name="Scholes J."/>
        </authorList>
    </citation>
    <scope>NUCLEOTIDE SEQUENCE</scope>
</reference>
<dbReference type="Pfam" id="PF12937">
    <property type="entry name" value="F-box-like"/>
    <property type="match status" value="1"/>
</dbReference>
<accession>A0A9N7R3Z0</accession>
<protein>
    <submittedName>
        <fullName evidence="3">F-box protein GID2</fullName>
    </submittedName>
</protein>
<sequence>MKRSIDGGEFDCPPHGCSDANKKIRQGEGKVEKVDVTPKDVEAVLLDENLLYEVLRHVDDGRTLAKAACVSRQWRRTAQDERLWELICTRQYHQSPMQLRAVVLALGGFRRLYSSHLWPLLKPAAPSPSAPPAFSAWPGLPPAPAPPTRAGKSKARWGKDEPSITIIIDRDTTGPSPFDAFRHIFAAHGLFLIVSSRSLLFLAIESFSRRSSARELQPRHAVSPARRDQRPPHAVSPATLRPETPSRRDSLPRCDHLPCSRRPPLPFRR</sequence>
<feature type="domain" description="F-box" evidence="2">
    <location>
        <begin position="46"/>
        <end position="87"/>
    </location>
</feature>
<dbReference type="InterPro" id="IPR036047">
    <property type="entry name" value="F-box-like_dom_sf"/>
</dbReference>
<dbReference type="PANTHER" id="PTHR47750:SF7">
    <property type="entry name" value="F-BOX PROTEIN"/>
    <property type="match status" value="1"/>
</dbReference>
<organism evidence="3 4">
    <name type="scientific">Striga hermonthica</name>
    <name type="common">Purple witchweed</name>
    <name type="synonym">Buchnera hermonthica</name>
    <dbReference type="NCBI Taxonomy" id="68872"/>
    <lineage>
        <taxon>Eukaryota</taxon>
        <taxon>Viridiplantae</taxon>
        <taxon>Streptophyta</taxon>
        <taxon>Embryophyta</taxon>
        <taxon>Tracheophyta</taxon>
        <taxon>Spermatophyta</taxon>
        <taxon>Magnoliopsida</taxon>
        <taxon>eudicotyledons</taxon>
        <taxon>Gunneridae</taxon>
        <taxon>Pentapetalae</taxon>
        <taxon>asterids</taxon>
        <taxon>lamiids</taxon>
        <taxon>Lamiales</taxon>
        <taxon>Orobanchaceae</taxon>
        <taxon>Buchnereae</taxon>
        <taxon>Striga</taxon>
    </lineage>
</organism>